<evidence type="ECO:0000313" key="3">
    <source>
        <dbReference type="Proteomes" id="UP000823928"/>
    </source>
</evidence>
<proteinExistence type="predicted"/>
<protein>
    <submittedName>
        <fullName evidence="2">Sugar phosphate isomerase/epimerase</fullName>
    </submittedName>
</protein>
<reference evidence="2" key="2">
    <citation type="journal article" date="2021" name="PeerJ">
        <title>Extensive microbial diversity within the chicken gut microbiome revealed by metagenomics and culture.</title>
        <authorList>
            <person name="Gilroy R."/>
            <person name="Ravi A."/>
            <person name="Getino M."/>
            <person name="Pursley I."/>
            <person name="Horton D.L."/>
            <person name="Alikhan N.F."/>
            <person name="Baker D."/>
            <person name="Gharbi K."/>
            <person name="Hall N."/>
            <person name="Watson M."/>
            <person name="Adriaenssens E.M."/>
            <person name="Foster-Nyarko E."/>
            <person name="Jarju S."/>
            <person name="Secka A."/>
            <person name="Antonio M."/>
            <person name="Oren A."/>
            <person name="Chaudhuri R.R."/>
            <person name="La Ragione R."/>
            <person name="Hildebrand F."/>
            <person name="Pallen M.J."/>
        </authorList>
    </citation>
    <scope>NUCLEOTIDE SEQUENCE</scope>
    <source>
        <strain evidence="2">6276</strain>
    </source>
</reference>
<dbReference type="Pfam" id="PF01261">
    <property type="entry name" value="AP_endonuc_2"/>
    <property type="match status" value="1"/>
</dbReference>
<dbReference type="InterPro" id="IPR036237">
    <property type="entry name" value="Xyl_isomerase-like_sf"/>
</dbReference>
<reference evidence="2" key="1">
    <citation type="submission" date="2020-10" db="EMBL/GenBank/DDBJ databases">
        <authorList>
            <person name="Gilroy R."/>
        </authorList>
    </citation>
    <scope>NUCLEOTIDE SEQUENCE</scope>
    <source>
        <strain evidence="2">6276</strain>
    </source>
</reference>
<dbReference type="Gene3D" id="3.20.20.150">
    <property type="entry name" value="Divalent-metal-dependent TIM barrel enzymes"/>
    <property type="match status" value="1"/>
</dbReference>
<dbReference type="InterPro" id="IPR013022">
    <property type="entry name" value="Xyl_isomerase-like_TIM-brl"/>
</dbReference>
<keyword evidence="2" id="KW-0413">Isomerase</keyword>
<evidence type="ECO:0000259" key="1">
    <source>
        <dbReference type="Pfam" id="PF01261"/>
    </source>
</evidence>
<organism evidence="2 3">
    <name type="scientific">Candidatus Scatousia excrementigallinarum</name>
    <dbReference type="NCBI Taxonomy" id="2840935"/>
    <lineage>
        <taxon>Bacteria</taxon>
        <taxon>Candidatus Scatousia</taxon>
    </lineage>
</organism>
<accession>A0A9D1JP83</accession>
<name>A0A9D1JP83_9BACT</name>
<sequence length="256" mass="29591">MTKIGLKLWSTNIDNYIKPAQVLYEKHIFDFIELYIVPDTLDNIKIWSRVKIPFSVHMAHSAHNVDLSNPQKFDFNKKIYAQTKKYADMLNSDMIIVHGGTGGDYKQCASQIKNFNDKRVLIENKPHITLPFVNADVYTGSTIESIKYIKEYACCGFCLDIGHAICSANSHREDPYNYIEKFLELSPSCIHLSDIYINTELDEHLNYGCGELDFKKIKNLVNSKKTYVIETNKKSKENLDDFEQDAKFLRRILEEG</sequence>
<dbReference type="GO" id="GO:0016853">
    <property type="term" value="F:isomerase activity"/>
    <property type="evidence" value="ECO:0007669"/>
    <property type="project" value="UniProtKB-KW"/>
</dbReference>
<dbReference type="EMBL" id="DVIU01000288">
    <property type="protein sequence ID" value="HIS37758.1"/>
    <property type="molecule type" value="Genomic_DNA"/>
</dbReference>
<dbReference type="SUPFAM" id="SSF51658">
    <property type="entry name" value="Xylose isomerase-like"/>
    <property type="match status" value="1"/>
</dbReference>
<comment type="caution">
    <text evidence="2">The sequence shown here is derived from an EMBL/GenBank/DDBJ whole genome shotgun (WGS) entry which is preliminary data.</text>
</comment>
<dbReference type="Proteomes" id="UP000823928">
    <property type="component" value="Unassembled WGS sequence"/>
</dbReference>
<gene>
    <name evidence="2" type="ORF">IAC10_14230</name>
</gene>
<evidence type="ECO:0000313" key="2">
    <source>
        <dbReference type="EMBL" id="HIS37758.1"/>
    </source>
</evidence>
<dbReference type="AlphaFoldDB" id="A0A9D1JP83"/>
<feature type="domain" description="Xylose isomerase-like TIM barrel" evidence="1">
    <location>
        <begin position="54"/>
        <end position="251"/>
    </location>
</feature>